<protein>
    <recommendedName>
        <fullName evidence="3">SHSP domain-containing protein</fullName>
    </recommendedName>
</protein>
<dbReference type="InterPro" id="IPR002068">
    <property type="entry name" value="A-crystallin/Hsp20_dom"/>
</dbReference>
<accession>G5GFH4</accession>
<proteinExistence type="inferred from homology"/>
<name>G5GFH4_9FIRM</name>
<dbReference type="OrthoDB" id="9811615at2"/>
<sequence>MLMPSIFKENFMDDIFRMPERFYSRAYSNNGLMQTDVKEFDDRYDVTMNLPGFNKEDIKGELKDGYLVVSASVNQTNDEKDKDGKFIRRERYSGSCSRSFYVGENVAKEDIKAKFEDGVLKLTIPKKEEKHVEEEPKYISIEG</sequence>
<keyword evidence="5" id="KW-1185">Reference proteome</keyword>
<dbReference type="AlphaFoldDB" id="G5GFH4"/>
<evidence type="ECO:0000256" key="1">
    <source>
        <dbReference type="PROSITE-ProRule" id="PRU00285"/>
    </source>
</evidence>
<dbReference type="InterPro" id="IPR008978">
    <property type="entry name" value="HSP20-like_chaperone"/>
</dbReference>
<reference evidence="4 5" key="1">
    <citation type="submission" date="2011-08" db="EMBL/GenBank/DDBJ databases">
        <title>The Genome Sequence of Johnsonella ignava ATCC 51276.</title>
        <authorList>
            <consortium name="The Broad Institute Genome Sequencing Platform"/>
            <person name="Earl A."/>
            <person name="Ward D."/>
            <person name="Feldgarden M."/>
            <person name="Gevers D."/>
            <person name="Izard J."/>
            <person name="Blanton J.M."/>
            <person name="Baranova O.V."/>
            <person name="Dewhirst F.E."/>
            <person name="Young S.K."/>
            <person name="Zeng Q."/>
            <person name="Gargeya S."/>
            <person name="Fitzgerald M."/>
            <person name="Haas B."/>
            <person name="Abouelleil A."/>
            <person name="Alvarado L."/>
            <person name="Arachchi H.M."/>
            <person name="Berlin A."/>
            <person name="Brown A."/>
            <person name="Chapman S.B."/>
            <person name="Chen Z."/>
            <person name="Dunbar C."/>
            <person name="Freedman E."/>
            <person name="Gearin G."/>
            <person name="Gellesch M."/>
            <person name="Goldberg J."/>
            <person name="Griggs A."/>
            <person name="Gujja S."/>
            <person name="Heiman D."/>
            <person name="Howarth C."/>
            <person name="Larson L."/>
            <person name="Lui A."/>
            <person name="MacDonald P.J.P."/>
            <person name="Montmayeur A."/>
            <person name="Murphy C."/>
            <person name="Neiman D."/>
            <person name="Pearson M."/>
            <person name="Priest M."/>
            <person name="Roberts A."/>
            <person name="Saif S."/>
            <person name="Shea T."/>
            <person name="Shenoy N."/>
            <person name="Sisk P."/>
            <person name="Stolte C."/>
            <person name="Sykes S."/>
            <person name="Wortman J."/>
            <person name="Nusbaum C."/>
            <person name="Birren B."/>
        </authorList>
    </citation>
    <scope>NUCLEOTIDE SEQUENCE [LARGE SCALE GENOMIC DNA]</scope>
    <source>
        <strain evidence="4 5">ATCC 51276</strain>
    </source>
</reference>
<dbReference type="CDD" id="cd06471">
    <property type="entry name" value="ACD_LpsHSP_like"/>
    <property type="match status" value="1"/>
</dbReference>
<dbReference type="RefSeq" id="WP_005539338.1">
    <property type="nucleotide sequence ID" value="NZ_JH378829.1"/>
</dbReference>
<dbReference type="eggNOG" id="COG0071">
    <property type="taxonomic scope" value="Bacteria"/>
</dbReference>
<dbReference type="SUPFAM" id="SSF49764">
    <property type="entry name" value="HSP20-like chaperones"/>
    <property type="match status" value="1"/>
</dbReference>
<organism evidence="4 5">
    <name type="scientific">Johnsonella ignava ATCC 51276</name>
    <dbReference type="NCBI Taxonomy" id="679200"/>
    <lineage>
        <taxon>Bacteria</taxon>
        <taxon>Bacillati</taxon>
        <taxon>Bacillota</taxon>
        <taxon>Clostridia</taxon>
        <taxon>Lachnospirales</taxon>
        <taxon>Lachnospiraceae</taxon>
        <taxon>Johnsonella</taxon>
    </lineage>
</organism>
<dbReference type="Proteomes" id="UP000003011">
    <property type="component" value="Unassembled WGS sequence"/>
</dbReference>
<dbReference type="PROSITE" id="PS01031">
    <property type="entry name" value="SHSP"/>
    <property type="match status" value="1"/>
</dbReference>
<dbReference type="Gene3D" id="2.60.40.790">
    <property type="match status" value="1"/>
</dbReference>
<dbReference type="HOGENOM" id="CLU_046737_8_0_9"/>
<feature type="domain" description="SHSP" evidence="3">
    <location>
        <begin position="26"/>
        <end position="142"/>
    </location>
</feature>
<evidence type="ECO:0000313" key="5">
    <source>
        <dbReference type="Proteomes" id="UP000003011"/>
    </source>
</evidence>
<dbReference type="InterPro" id="IPR031107">
    <property type="entry name" value="Small_HSP"/>
</dbReference>
<comment type="similarity">
    <text evidence="1 2">Belongs to the small heat shock protein (HSP20) family.</text>
</comment>
<gene>
    <name evidence="4" type="ORF">HMPREF9333_00313</name>
</gene>
<dbReference type="Pfam" id="PF00011">
    <property type="entry name" value="HSP20"/>
    <property type="match status" value="1"/>
</dbReference>
<evidence type="ECO:0000259" key="3">
    <source>
        <dbReference type="PROSITE" id="PS01031"/>
    </source>
</evidence>
<dbReference type="PANTHER" id="PTHR11527">
    <property type="entry name" value="HEAT-SHOCK PROTEIN 20 FAMILY MEMBER"/>
    <property type="match status" value="1"/>
</dbReference>
<dbReference type="STRING" id="679200.HMPREF9333_00313"/>
<comment type="caution">
    <text evidence="4">The sequence shown here is derived from an EMBL/GenBank/DDBJ whole genome shotgun (WGS) entry which is preliminary data.</text>
</comment>
<evidence type="ECO:0000313" key="4">
    <source>
        <dbReference type="EMBL" id="EHI56451.1"/>
    </source>
</evidence>
<dbReference type="PATRIC" id="fig|679200.3.peg.335"/>
<dbReference type="EMBL" id="ACZL01000007">
    <property type="protein sequence ID" value="EHI56451.1"/>
    <property type="molecule type" value="Genomic_DNA"/>
</dbReference>
<evidence type="ECO:0000256" key="2">
    <source>
        <dbReference type="RuleBase" id="RU003616"/>
    </source>
</evidence>